<evidence type="ECO:0000313" key="3">
    <source>
        <dbReference type="Proteomes" id="UP000464178"/>
    </source>
</evidence>
<feature type="region of interest" description="Disordered" evidence="1">
    <location>
        <begin position="203"/>
        <end position="307"/>
    </location>
</feature>
<evidence type="ECO:0000256" key="1">
    <source>
        <dbReference type="SAM" id="MobiDB-lite"/>
    </source>
</evidence>
<gene>
    <name evidence="2" type="ORF">SOIL9_24560</name>
</gene>
<organism evidence="2 3">
    <name type="scientific">Gemmata massiliana</name>
    <dbReference type="NCBI Taxonomy" id="1210884"/>
    <lineage>
        <taxon>Bacteria</taxon>
        <taxon>Pseudomonadati</taxon>
        <taxon>Planctomycetota</taxon>
        <taxon>Planctomycetia</taxon>
        <taxon>Gemmatales</taxon>
        <taxon>Gemmataceae</taxon>
        <taxon>Gemmata</taxon>
    </lineage>
</organism>
<protein>
    <submittedName>
        <fullName evidence="2">Uncharacterized protein</fullName>
    </submittedName>
</protein>
<dbReference type="Proteomes" id="UP000464178">
    <property type="component" value="Chromosome"/>
</dbReference>
<reference evidence="2 3" key="1">
    <citation type="submission" date="2019-05" db="EMBL/GenBank/DDBJ databases">
        <authorList>
            <consortium name="Science for Life Laboratories"/>
        </authorList>
    </citation>
    <scope>NUCLEOTIDE SEQUENCE [LARGE SCALE GENOMIC DNA]</scope>
    <source>
        <strain evidence="2">Soil9</strain>
    </source>
</reference>
<dbReference type="KEGG" id="gms:SOIL9_24560"/>
<accession>A0A6P2D1Q6</accession>
<keyword evidence="3" id="KW-1185">Reference proteome</keyword>
<sequence>MPRFSWSDCSTAAELPRVRAERFLGKSKYRVHLLGEVRPIKVHKRAGENTMPCLAPDACPFCADPVWKPKVEWFGPALLQNNKEKLWVPIVAVFTSGGGTKLRSSPPGPHRGRLLEVWRVAQGTAQGGVLHLKELSRVDPLIPAFDVLPHLHRLWFPNEEPIDKVEVPAPIPFTAEEPIPQPKPEPFKLSSDVADSLRSYVNRLRGGDAPKPTQEQPKPAEPAPAAEERPPAGKGGITPNADKVVGAIQRRLNQGHAEDAARQRELRSKPAEELKPGEAVEAGRIFDYVLGGPDPSKNGHATKGGAQ</sequence>
<evidence type="ECO:0000313" key="2">
    <source>
        <dbReference type="EMBL" id="VTR95258.1"/>
    </source>
</evidence>
<name>A0A6P2D1Q6_9BACT</name>
<dbReference type="EMBL" id="LR593886">
    <property type="protein sequence ID" value="VTR95258.1"/>
    <property type="molecule type" value="Genomic_DNA"/>
</dbReference>
<dbReference type="AlphaFoldDB" id="A0A6P2D1Q6"/>
<dbReference type="RefSeq" id="WP_162669697.1">
    <property type="nucleotide sequence ID" value="NZ_LR593886.1"/>
</dbReference>
<feature type="compositionally biased region" description="Basic and acidic residues" evidence="1">
    <location>
        <begin position="256"/>
        <end position="278"/>
    </location>
</feature>
<proteinExistence type="predicted"/>